<feature type="non-terminal residue" evidence="7">
    <location>
        <position position="1"/>
    </location>
</feature>
<dbReference type="InterPro" id="IPR001851">
    <property type="entry name" value="ABC_transp_permease"/>
</dbReference>
<reference evidence="7" key="1">
    <citation type="journal article" date="2014" name="Front. Microbiol.">
        <title>High frequency of phylogenetically diverse reductive dehalogenase-homologous genes in deep subseafloor sedimentary metagenomes.</title>
        <authorList>
            <person name="Kawai M."/>
            <person name="Futagami T."/>
            <person name="Toyoda A."/>
            <person name="Takaki Y."/>
            <person name="Nishi S."/>
            <person name="Hori S."/>
            <person name="Arai W."/>
            <person name="Tsubouchi T."/>
            <person name="Morono Y."/>
            <person name="Uchiyama I."/>
            <person name="Ito T."/>
            <person name="Fujiyama A."/>
            <person name="Inagaki F."/>
            <person name="Takami H."/>
        </authorList>
    </citation>
    <scope>NUCLEOTIDE SEQUENCE</scope>
    <source>
        <strain evidence="7">Expedition CK06-06</strain>
    </source>
</reference>
<dbReference type="PANTHER" id="PTHR30482:SF17">
    <property type="entry name" value="ABC TRANSPORTER ATP-BINDING PROTEIN"/>
    <property type="match status" value="1"/>
</dbReference>
<evidence type="ECO:0008006" key="8">
    <source>
        <dbReference type="Google" id="ProtNLM"/>
    </source>
</evidence>
<organism evidence="7">
    <name type="scientific">marine sediment metagenome</name>
    <dbReference type="NCBI Taxonomy" id="412755"/>
    <lineage>
        <taxon>unclassified sequences</taxon>
        <taxon>metagenomes</taxon>
        <taxon>ecological metagenomes</taxon>
    </lineage>
</organism>
<keyword evidence="5 6" id="KW-0472">Membrane</keyword>
<feature type="transmembrane region" description="Helical" evidence="6">
    <location>
        <begin position="230"/>
        <end position="251"/>
    </location>
</feature>
<feature type="transmembrane region" description="Helical" evidence="6">
    <location>
        <begin position="205"/>
        <end position="224"/>
    </location>
</feature>
<comment type="caution">
    <text evidence="7">The sequence shown here is derived from an EMBL/GenBank/DDBJ whole genome shotgun (WGS) entry which is preliminary data.</text>
</comment>
<feature type="transmembrane region" description="Helical" evidence="6">
    <location>
        <begin position="105"/>
        <end position="124"/>
    </location>
</feature>
<accession>X1MP04</accession>
<keyword evidence="3 6" id="KW-0812">Transmembrane</keyword>
<dbReference type="PANTHER" id="PTHR30482">
    <property type="entry name" value="HIGH-AFFINITY BRANCHED-CHAIN AMINO ACID TRANSPORT SYSTEM PERMEASE"/>
    <property type="match status" value="1"/>
</dbReference>
<comment type="subcellular location">
    <subcellularLocation>
        <location evidence="1">Cell membrane</location>
        <topology evidence="1">Multi-pass membrane protein</topology>
    </subcellularLocation>
</comment>
<feature type="transmembrane region" description="Helical" evidence="6">
    <location>
        <begin position="154"/>
        <end position="174"/>
    </location>
</feature>
<evidence type="ECO:0000313" key="7">
    <source>
        <dbReference type="EMBL" id="GAI16415.1"/>
    </source>
</evidence>
<keyword evidence="2" id="KW-1003">Cell membrane</keyword>
<evidence type="ECO:0000256" key="6">
    <source>
        <dbReference type="SAM" id="Phobius"/>
    </source>
</evidence>
<protein>
    <recommendedName>
        <fullName evidence="8">Branched-chain amino acid ABC transporter permease</fullName>
    </recommendedName>
</protein>
<dbReference type="GO" id="GO:0005886">
    <property type="term" value="C:plasma membrane"/>
    <property type="evidence" value="ECO:0007669"/>
    <property type="project" value="UniProtKB-SubCell"/>
</dbReference>
<proteinExistence type="predicted"/>
<dbReference type="InterPro" id="IPR043428">
    <property type="entry name" value="LivM-like"/>
</dbReference>
<evidence type="ECO:0000256" key="4">
    <source>
        <dbReference type="ARBA" id="ARBA00022989"/>
    </source>
</evidence>
<evidence type="ECO:0000256" key="2">
    <source>
        <dbReference type="ARBA" id="ARBA00022475"/>
    </source>
</evidence>
<sequence length="267" mass="28380">YSGLISLCQPAFIGLAGYTLVLGTWVGLPIPLGIIAGAIVAAIFALLISYPVFRLRGIYFAIGTLVVPEALKYVFLLWRPVGGTLLGGGAGYVLKGAGEFSTADIYWLALIIGLISIFLMRFILSSKMGLGLAAIRDSDTTAASSGINVFRLKLLSFIIGAAVTGIAGAVFYVAQGSIEPMSAFNIRWTMICILATVIGGLRIEVGPIIGTIIVVFLHFALARYAGYSLIIQGIILVGVMLVAPQGIMGYIRKTRPYRFLLQLATGR</sequence>
<feature type="transmembrane region" description="Helical" evidence="6">
    <location>
        <begin position="7"/>
        <end position="28"/>
    </location>
</feature>
<dbReference type="Pfam" id="PF02653">
    <property type="entry name" value="BPD_transp_2"/>
    <property type="match status" value="1"/>
</dbReference>
<evidence type="ECO:0000256" key="5">
    <source>
        <dbReference type="ARBA" id="ARBA00023136"/>
    </source>
</evidence>
<evidence type="ECO:0000256" key="1">
    <source>
        <dbReference type="ARBA" id="ARBA00004651"/>
    </source>
</evidence>
<dbReference type="EMBL" id="BARV01009473">
    <property type="protein sequence ID" value="GAI16415.1"/>
    <property type="molecule type" value="Genomic_DNA"/>
</dbReference>
<dbReference type="AlphaFoldDB" id="X1MP04"/>
<dbReference type="GO" id="GO:0015658">
    <property type="term" value="F:branched-chain amino acid transmembrane transporter activity"/>
    <property type="evidence" value="ECO:0007669"/>
    <property type="project" value="InterPro"/>
</dbReference>
<dbReference type="CDD" id="cd06581">
    <property type="entry name" value="TM_PBP1_LivM_like"/>
    <property type="match status" value="1"/>
</dbReference>
<evidence type="ECO:0000256" key="3">
    <source>
        <dbReference type="ARBA" id="ARBA00022692"/>
    </source>
</evidence>
<feature type="transmembrane region" description="Helical" evidence="6">
    <location>
        <begin position="73"/>
        <end position="93"/>
    </location>
</feature>
<keyword evidence="4 6" id="KW-1133">Transmembrane helix</keyword>
<name>X1MP04_9ZZZZ</name>
<gene>
    <name evidence="7" type="ORF">S06H3_18672</name>
</gene>
<feature type="transmembrane region" description="Helical" evidence="6">
    <location>
        <begin position="180"/>
        <end position="198"/>
    </location>
</feature>
<feature type="transmembrane region" description="Helical" evidence="6">
    <location>
        <begin position="34"/>
        <end position="53"/>
    </location>
</feature>